<keyword evidence="6" id="KW-1185">Reference proteome</keyword>
<dbReference type="CDD" id="cd03714">
    <property type="entry name" value="RT_DIRS1"/>
    <property type="match status" value="1"/>
</dbReference>
<dbReference type="GO" id="GO:0071897">
    <property type="term" value="P:DNA biosynthetic process"/>
    <property type="evidence" value="ECO:0007669"/>
    <property type="project" value="UniProtKB-ARBA"/>
</dbReference>
<dbReference type="SUPFAM" id="SSF56349">
    <property type="entry name" value="DNA breaking-rejoining enzymes"/>
    <property type="match status" value="1"/>
</dbReference>
<evidence type="ECO:0000256" key="2">
    <source>
        <dbReference type="ARBA" id="ARBA00023172"/>
    </source>
</evidence>
<dbReference type="InterPro" id="IPR013762">
    <property type="entry name" value="Integrase-like_cat_sf"/>
</dbReference>
<keyword evidence="2" id="KW-0233">DNA recombination</keyword>
<feature type="compositionally biased region" description="Pro residues" evidence="3">
    <location>
        <begin position="288"/>
        <end position="297"/>
    </location>
</feature>
<dbReference type="GO" id="GO:0003677">
    <property type="term" value="F:DNA binding"/>
    <property type="evidence" value="ECO:0007669"/>
    <property type="project" value="UniProtKB-KW"/>
</dbReference>
<dbReference type="GO" id="GO:0015074">
    <property type="term" value="P:DNA integration"/>
    <property type="evidence" value="ECO:0007669"/>
    <property type="project" value="InterPro"/>
</dbReference>
<evidence type="ECO:0000313" key="5">
    <source>
        <dbReference type="EMBL" id="KAK3882539.1"/>
    </source>
</evidence>
<proteinExistence type="predicted"/>
<dbReference type="Proteomes" id="UP001286313">
    <property type="component" value="Unassembled WGS sequence"/>
</dbReference>
<feature type="domain" description="Reverse transcriptase" evidence="4">
    <location>
        <begin position="366"/>
        <end position="549"/>
    </location>
</feature>
<dbReference type="GO" id="GO:0006310">
    <property type="term" value="P:DNA recombination"/>
    <property type="evidence" value="ECO:0007669"/>
    <property type="project" value="UniProtKB-KW"/>
</dbReference>
<sequence>MGFLVEYSQLHLSGAWRIDRSHGNTALLLSPDAYFPEDKGEGDLDIPALLLKSLDHQRNNAPRKPPPPSFPVILPHSRASPGLRECLWKTEKEHPVPYQLKEPDGKLRQAESATRLELAHTISTGAAASLIRDCLNALTNSYHEMSGVQLADTLSSMATVMEGVAAMATHFMREEAKAFAEARLAARQAAAKSAPEMAQRGVVRAAPLSPALFDQPATDTIFASLPAVINLPKPSTSNQPDQPTSPGGPPSPPGYRGPPIPLPQEHTTGPPRGASSRFEEGDRAPSPTRSPSPPSTTPPRRTAPLEGPTLGCLTGWSAAWPTHGWAARIIRQGLSWPWITVPPLRLPPASTKVSLSVVPHVLEMREKGVVERATGRVFLSRLFTVPKKDQGKTRLVMDLSKLNKFVKTLHFRMVSVAQVRTVLRKGDWLASLDLKDAYWHVPIHPRFRRFLAFQVGTETFQFTRLPFGLSLAPRVFTKLVRVVASRLAEAGVPTLMYLDDWLLHAPSKEQVANNVRVARGVLEEMGFLLNIPKSSLTPTRKLCWLGIEWDSLSATLSLAPDNARRTLRHVRQAHFSRTFSRRQWESLLGSLNFAAPAMPLGRLKHRRLTREVNLHLSPAHRDLPRQVSPSLHRLLRSWLRPGALRQRVPWVFPPPGITVATDASDVGWGYQSCLGHQRCGGWKEGERLLHINARELMVAKEWLNRHPQFARIGVRFDMDNVAAVQCLQKQGTARSEILLSLSEQIFAIAAKRDIHLSARYVPGRENDWADALSRFRGTSVEWQLRPLVFESLCLRYGTPEVDLFASPSTALLPLFLTFSSRTEAGGPDAFTEDWNSTAVVRRVVPVVPSSPSVGIGVPLQHPVCTTPSVTETTRLEFLRGVLSKRFTKETVDKMLRAHRQSSVRQYESCWKRFQDFLRRHPSRVISEDTVLEFLTWLADSTNRAPATVLAHHTALSDPLLLGFNIKVSERPLSLLRMGIRAGTAPHRAQTPSWSLHRVLSYLTFEGVPLEVCHLLQKALFLLALATGYRASQLAALTRHTAFSSVTPNLTSLTISPSPAFLAKNEQADDRIGPLAVPSFLRDGNFHPLCPVHAFVAYVEATRGASPDHLFYNSRSGNPLFPRSIARLLCRVIENGDPGHAPRAHSVRGVAASLAFLRTHSVERVRDLGGWASTSSFRTRYLFHSLSPTPCVAMGTPPSIPQGPRGRHMGGRGRPKRKAQLLLSHPPPDAAGTHFFLIGVGERYSAEEGLDTSPHHHQVAPLSVQRQI</sequence>
<organism evidence="5 6">
    <name type="scientific">Petrolisthes cinctipes</name>
    <name type="common">Flat porcelain crab</name>
    <dbReference type="NCBI Taxonomy" id="88211"/>
    <lineage>
        <taxon>Eukaryota</taxon>
        <taxon>Metazoa</taxon>
        <taxon>Ecdysozoa</taxon>
        <taxon>Arthropoda</taxon>
        <taxon>Crustacea</taxon>
        <taxon>Multicrustacea</taxon>
        <taxon>Malacostraca</taxon>
        <taxon>Eumalacostraca</taxon>
        <taxon>Eucarida</taxon>
        <taxon>Decapoda</taxon>
        <taxon>Pleocyemata</taxon>
        <taxon>Anomura</taxon>
        <taxon>Galatheoidea</taxon>
        <taxon>Porcellanidae</taxon>
        <taxon>Petrolisthes</taxon>
    </lineage>
</organism>
<dbReference type="SUPFAM" id="SSF56672">
    <property type="entry name" value="DNA/RNA polymerases"/>
    <property type="match status" value="1"/>
</dbReference>
<dbReference type="InterPro" id="IPR043502">
    <property type="entry name" value="DNA/RNA_pol_sf"/>
</dbReference>
<dbReference type="EMBL" id="JAWQEG010001085">
    <property type="protein sequence ID" value="KAK3882539.1"/>
    <property type="molecule type" value="Genomic_DNA"/>
</dbReference>
<dbReference type="Gene3D" id="1.10.443.10">
    <property type="entry name" value="Intergrase catalytic core"/>
    <property type="match status" value="1"/>
</dbReference>
<dbReference type="PANTHER" id="PTHR33050">
    <property type="entry name" value="REVERSE TRANSCRIPTASE DOMAIN-CONTAINING PROTEIN"/>
    <property type="match status" value="1"/>
</dbReference>
<dbReference type="Gene3D" id="3.10.10.10">
    <property type="entry name" value="HIV Type 1 Reverse Transcriptase, subunit A, domain 1"/>
    <property type="match status" value="1"/>
</dbReference>
<dbReference type="InterPro" id="IPR000477">
    <property type="entry name" value="RT_dom"/>
</dbReference>
<dbReference type="InterPro" id="IPR043128">
    <property type="entry name" value="Rev_trsase/Diguanyl_cyclase"/>
</dbReference>
<evidence type="ECO:0000259" key="4">
    <source>
        <dbReference type="PROSITE" id="PS50878"/>
    </source>
</evidence>
<dbReference type="Gene3D" id="1.10.150.130">
    <property type="match status" value="1"/>
</dbReference>
<evidence type="ECO:0000256" key="3">
    <source>
        <dbReference type="SAM" id="MobiDB-lite"/>
    </source>
</evidence>
<feature type="compositionally biased region" description="Basic residues" evidence="3">
    <location>
        <begin position="1204"/>
        <end position="1216"/>
    </location>
</feature>
<dbReference type="InterPro" id="IPR052055">
    <property type="entry name" value="Hepadnavirus_pol/RT"/>
</dbReference>
<name>A0AAE1FXQ2_PETCI</name>
<protein>
    <recommendedName>
        <fullName evidence="4">Reverse transcriptase domain-containing protein</fullName>
    </recommendedName>
</protein>
<comment type="caution">
    <text evidence="5">The sequence shown here is derived from an EMBL/GenBank/DDBJ whole genome shotgun (WGS) entry which is preliminary data.</text>
</comment>
<evidence type="ECO:0000256" key="1">
    <source>
        <dbReference type="ARBA" id="ARBA00023125"/>
    </source>
</evidence>
<keyword evidence="1" id="KW-0238">DNA-binding</keyword>
<dbReference type="CDD" id="cd09275">
    <property type="entry name" value="RNase_HI_RT_DIRS1"/>
    <property type="match status" value="1"/>
</dbReference>
<feature type="region of interest" description="Disordered" evidence="3">
    <location>
        <begin position="1192"/>
        <end position="1216"/>
    </location>
</feature>
<evidence type="ECO:0000313" key="6">
    <source>
        <dbReference type="Proteomes" id="UP001286313"/>
    </source>
</evidence>
<feature type="compositionally biased region" description="Pro residues" evidence="3">
    <location>
        <begin position="246"/>
        <end position="262"/>
    </location>
</feature>
<dbReference type="InterPro" id="IPR010998">
    <property type="entry name" value="Integrase_recombinase_N"/>
</dbReference>
<dbReference type="InterPro" id="IPR011010">
    <property type="entry name" value="DNA_brk_join_enz"/>
</dbReference>
<feature type="region of interest" description="Disordered" evidence="3">
    <location>
        <begin position="232"/>
        <end position="308"/>
    </location>
</feature>
<reference evidence="5" key="1">
    <citation type="submission" date="2023-10" db="EMBL/GenBank/DDBJ databases">
        <title>Genome assemblies of two species of porcelain crab, Petrolisthes cinctipes and Petrolisthes manimaculis (Anomura: Porcellanidae).</title>
        <authorList>
            <person name="Angst P."/>
        </authorList>
    </citation>
    <scope>NUCLEOTIDE SEQUENCE</scope>
    <source>
        <strain evidence="5">PB745_01</strain>
        <tissue evidence="5">Gill</tissue>
    </source>
</reference>
<accession>A0AAE1FXQ2</accession>
<dbReference type="Pfam" id="PF00078">
    <property type="entry name" value="RVT_1"/>
    <property type="match status" value="1"/>
</dbReference>
<dbReference type="AlphaFoldDB" id="A0AAE1FXQ2"/>
<dbReference type="Gene3D" id="3.30.70.270">
    <property type="match status" value="1"/>
</dbReference>
<dbReference type="PANTHER" id="PTHR33050:SF7">
    <property type="entry name" value="RIBONUCLEASE H"/>
    <property type="match status" value="1"/>
</dbReference>
<gene>
    <name evidence="5" type="ORF">Pcinc_013106</name>
</gene>
<feature type="region of interest" description="Disordered" evidence="3">
    <location>
        <begin position="1246"/>
        <end position="1267"/>
    </location>
</feature>
<dbReference type="PROSITE" id="PS50878">
    <property type="entry name" value="RT_POL"/>
    <property type="match status" value="1"/>
</dbReference>